<feature type="transmembrane region" description="Helical" evidence="9">
    <location>
        <begin position="353"/>
        <end position="372"/>
    </location>
</feature>
<feature type="transmembrane region" description="Helical" evidence="9">
    <location>
        <begin position="6"/>
        <end position="28"/>
    </location>
</feature>
<dbReference type="AlphaFoldDB" id="F2ICN1"/>
<evidence type="ECO:0000256" key="8">
    <source>
        <dbReference type="ARBA" id="ARBA00023136"/>
    </source>
</evidence>
<evidence type="ECO:0000256" key="3">
    <source>
        <dbReference type="ARBA" id="ARBA00022676"/>
    </source>
</evidence>
<gene>
    <name evidence="10" type="ordered locus">Fluta_0249</name>
</gene>
<name>F2ICN1_FLUTR</name>
<feature type="transmembrane region" description="Helical" evidence="9">
    <location>
        <begin position="214"/>
        <end position="233"/>
    </location>
</feature>
<keyword evidence="5 9" id="KW-0812">Transmembrane</keyword>
<dbReference type="RefSeq" id="WP_013685032.1">
    <property type="nucleotide sequence ID" value="NC_015321.1"/>
</dbReference>
<feature type="transmembrane region" description="Helical" evidence="9">
    <location>
        <begin position="87"/>
        <end position="106"/>
    </location>
</feature>
<evidence type="ECO:0000256" key="6">
    <source>
        <dbReference type="ARBA" id="ARBA00022824"/>
    </source>
</evidence>
<protein>
    <submittedName>
        <fullName evidence="10">Alg9 family protein mannosyltransferase</fullName>
    </submittedName>
</protein>
<dbReference type="HOGENOM" id="CLU_043638_0_0_10"/>
<dbReference type="OrthoDB" id="620676at2"/>
<reference evidence="11" key="2">
    <citation type="submission" date="2011-02" db="EMBL/GenBank/DDBJ databases">
        <title>The complete genome of Fluviicola taffensis DSM 16823.</title>
        <authorList>
            <consortium name="US DOE Joint Genome Institute (JGI-PGF)"/>
            <person name="Lucas S."/>
            <person name="Copeland A."/>
            <person name="Lapidus A."/>
            <person name="Bruce D."/>
            <person name="Goodwin L."/>
            <person name="Pitluck S."/>
            <person name="Kyrpides N."/>
            <person name="Mavromatis K."/>
            <person name="Ivanova N."/>
            <person name="Mikhailova N."/>
            <person name="Pagani I."/>
            <person name="Chertkov O."/>
            <person name="Detter J.C."/>
            <person name="Han C."/>
            <person name="Tapia R."/>
            <person name="Land M."/>
            <person name="Hauser L."/>
            <person name="Markowitz V."/>
            <person name="Cheng J.-F."/>
            <person name="Hugenholtz P."/>
            <person name="Woyke T."/>
            <person name="Wu D."/>
            <person name="Tindall B."/>
            <person name="Pomrenke H.G."/>
            <person name="Brambilla E."/>
            <person name="Klenk H.-P."/>
            <person name="Eisen J.A."/>
        </authorList>
    </citation>
    <scope>NUCLEOTIDE SEQUENCE [LARGE SCALE GENOMIC DNA]</scope>
    <source>
        <strain evidence="11">DSM 16823 / RW262 / RW262</strain>
    </source>
</reference>
<dbReference type="GO" id="GO:0000030">
    <property type="term" value="F:mannosyltransferase activity"/>
    <property type="evidence" value="ECO:0007669"/>
    <property type="project" value="TreeGrafter"/>
</dbReference>
<keyword evidence="11" id="KW-1185">Reference proteome</keyword>
<sequence precursor="true">MKLNFNSLIIFLATIVFALTAYFSVGYFHADEHYQVIEFAGLKAGWNTPQEVAWEYHTQIRSALLPTLAYWIFSFNSFFHITDPYTSLFVLRLISGFLCLFALVFFFRKSSIVIFKPEQSNSFFKATYLILLLLSWYIPFLSVRFSSETWSAICLLFALGFYFEIGKNKYNALIIGILFGLSFLFRFQMAFGLIGIGIYHLIYGQQKLKTTLSVLIGFSIVLLIGIFIDRWFYSEWVFTPWNYFWLFFENDILNNVESSFGTSSKYYYLEALVQLPTHFIGIVLLICFVIAVIFKPKNPVVWFIIPFVLIHSLIAHKEERFLFPIVFLFPFFIISAFLVMSQSTFLRKFFNPLVIYTIFALFFTHVVGLFFMTTKSAGLGRMEITQYIHSHYDTQKIHLINTPYSNPYNPWGSLPEKMYLEKKIDFQQIDNLANFSDTLFQTKSINLLVVRGYYLENNKLPKNIDKMGLKLIAQSISKKEQSMNRYVKGFENADVLYLYEWKRHNTSTTKRSRTHVNE</sequence>
<evidence type="ECO:0000256" key="9">
    <source>
        <dbReference type="SAM" id="Phobius"/>
    </source>
</evidence>
<feature type="transmembrane region" description="Helical" evidence="9">
    <location>
        <begin position="126"/>
        <end position="143"/>
    </location>
</feature>
<dbReference type="InterPro" id="IPR005599">
    <property type="entry name" value="GPI_mannosylTrfase"/>
</dbReference>
<feature type="transmembrane region" description="Helical" evidence="9">
    <location>
        <begin position="149"/>
        <end position="165"/>
    </location>
</feature>
<reference evidence="10 11" key="1">
    <citation type="journal article" date="2011" name="Stand. Genomic Sci.">
        <title>Complete genome sequence of the gliding freshwater bacterium Fluviicola taffensis type strain (RW262).</title>
        <authorList>
            <person name="Woyke T."/>
            <person name="Chertkov O."/>
            <person name="Lapidus A."/>
            <person name="Nolan M."/>
            <person name="Lucas S."/>
            <person name="Del Rio T.G."/>
            <person name="Tice H."/>
            <person name="Cheng J.F."/>
            <person name="Tapia R."/>
            <person name="Han C."/>
            <person name="Goodwin L."/>
            <person name="Pitluck S."/>
            <person name="Liolios K."/>
            <person name="Pagani I."/>
            <person name="Ivanova N."/>
            <person name="Huntemann M."/>
            <person name="Mavromatis K."/>
            <person name="Mikhailova N."/>
            <person name="Pati A."/>
            <person name="Chen A."/>
            <person name="Palaniappan K."/>
            <person name="Land M."/>
            <person name="Hauser L."/>
            <person name="Brambilla E.M."/>
            <person name="Rohde M."/>
            <person name="Mwirichia R."/>
            <person name="Sikorski J."/>
            <person name="Tindall B.J."/>
            <person name="Goker M."/>
            <person name="Bristow J."/>
            <person name="Eisen J.A."/>
            <person name="Markowitz V."/>
            <person name="Hugenholtz P."/>
            <person name="Klenk H.P."/>
            <person name="Kyrpides N.C."/>
        </authorList>
    </citation>
    <scope>NUCLEOTIDE SEQUENCE [LARGE SCALE GENOMIC DNA]</scope>
    <source>
        <strain evidence="11">DSM 16823 / RW262 / RW262</strain>
    </source>
</reference>
<feature type="transmembrane region" description="Helical" evidence="9">
    <location>
        <begin position="321"/>
        <end position="341"/>
    </location>
</feature>
<evidence type="ECO:0000256" key="2">
    <source>
        <dbReference type="ARBA" id="ARBA00004586"/>
    </source>
</evidence>
<keyword evidence="6" id="KW-0256">Endoplasmic reticulum</keyword>
<dbReference type="eggNOG" id="COG1807">
    <property type="taxonomic scope" value="Bacteria"/>
</dbReference>
<feature type="transmembrane region" description="Helical" evidence="9">
    <location>
        <begin position="275"/>
        <end position="294"/>
    </location>
</feature>
<dbReference type="STRING" id="755732.Fluta_0249"/>
<organism evidence="10 11">
    <name type="scientific">Fluviicola taffensis (strain DSM 16823 / NCIMB 13979 / RW262)</name>
    <dbReference type="NCBI Taxonomy" id="755732"/>
    <lineage>
        <taxon>Bacteria</taxon>
        <taxon>Pseudomonadati</taxon>
        <taxon>Bacteroidota</taxon>
        <taxon>Flavobacteriia</taxon>
        <taxon>Flavobacteriales</taxon>
        <taxon>Crocinitomicaceae</taxon>
        <taxon>Fluviicola</taxon>
    </lineage>
</organism>
<keyword evidence="4 10" id="KW-0808">Transferase</keyword>
<keyword evidence="3 10" id="KW-0328">Glycosyltransferase</keyword>
<feature type="transmembrane region" description="Helical" evidence="9">
    <location>
        <begin position="300"/>
        <end position="316"/>
    </location>
</feature>
<evidence type="ECO:0000313" key="11">
    <source>
        <dbReference type="Proteomes" id="UP000007463"/>
    </source>
</evidence>
<dbReference type="EMBL" id="CP002542">
    <property type="protein sequence ID" value="AEA42258.1"/>
    <property type="molecule type" value="Genomic_DNA"/>
</dbReference>
<dbReference type="KEGG" id="fte:Fluta_0249"/>
<comment type="subcellular location">
    <subcellularLocation>
        <location evidence="1">Endomembrane system</location>
        <topology evidence="1">Multi-pass membrane protein</topology>
    </subcellularLocation>
    <subcellularLocation>
        <location evidence="2">Endoplasmic reticulum membrane</location>
    </subcellularLocation>
</comment>
<evidence type="ECO:0000256" key="4">
    <source>
        <dbReference type="ARBA" id="ARBA00022679"/>
    </source>
</evidence>
<feature type="transmembrane region" description="Helical" evidence="9">
    <location>
        <begin position="63"/>
        <end position="81"/>
    </location>
</feature>
<dbReference type="PANTHER" id="PTHR22760">
    <property type="entry name" value="GLYCOSYLTRANSFERASE"/>
    <property type="match status" value="1"/>
</dbReference>
<feature type="transmembrane region" description="Helical" evidence="9">
    <location>
        <begin position="172"/>
        <end position="202"/>
    </location>
</feature>
<evidence type="ECO:0000256" key="1">
    <source>
        <dbReference type="ARBA" id="ARBA00004127"/>
    </source>
</evidence>
<proteinExistence type="predicted"/>
<keyword evidence="7 9" id="KW-1133">Transmembrane helix</keyword>
<evidence type="ECO:0000256" key="7">
    <source>
        <dbReference type="ARBA" id="ARBA00022989"/>
    </source>
</evidence>
<evidence type="ECO:0000256" key="5">
    <source>
        <dbReference type="ARBA" id="ARBA00022692"/>
    </source>
</evidence>
<accession>F2ICN1</accession>
<dbReference type="GO" id="GO:0012505">
    <property type="term" value="C:endomembrane system"/>
    <property type="evidence" value="ECO:0007669"/>
    <property type="project" value="UniProtKB-SubCell"/>
</dbReference>
<dbReference type="Proteomes" id="UP000007463">
    <property type="component" value="Chromosome"/>
</dbReference>
<dbReference type="Pfam" id="PF03901">
    <property type="entry name" value="Glyco_transf_22"/>
    <property type="match status" value="1"/>
</dbReference>
<keyword evidence="8 9" id="KW-0472">Membrane</keyword>
<evidence type="ECO:0000313" key="10">
    <source>
        <dbReference type="EMBL" id="AEA42258.1"/>
    </source>
</evidence>